<protein>
    <submittedName>
        <fullName evidence="5">Dipeptidase</fullName>
    </submittedName>
</protein>
<sequence length="485" mass="50244">MTTTDARNDPAGGPGDLAAALAQQVDTDLDRLLEELSALVAIPSIAWPAFDQSHVRRSAEAVADLARMAGFAEVDILDAPLGDGTGQRGAPAVVARIPAPPGRPTVLLYAHHDVQPPGRDEDWHTPPFTATRIGDRLYGRGAADDKAGVIAHLGAVRALQSVNGGPGVGVTLFIEGEEEAGSPSFRSFLQTHRERLAADAIIVADSSNWAVDVPALTTSLRGMASLEFSVSTLDHALHSGMYGGAAPDAALAMTRLLASLHHADGSVAVPGLASPAPEPEVDFDPAGFRADAGLLEGVEPIGSGSIASRLWQQPALTVTGLDLPAVERASNTLQASVRAKISMRIGPGVDPAEALAALKAHLREHAPFGAHLEFGEEEAGRPWQADVAAPSVVLMRECLADAWGHDLGVPTTPVDTGIGGSIPFIADLLDVFPQAAILVTGVEDPDTRAHSPNESLYLPDFRRAVVAEALFLARSGQGGAGSGTA</sequence>
<dbReference type="NCBIfam" id="NF005914">
    <property type="entry name" value="PRK07907.1"/>
    <property type="match status" value="1"/>
</dbReference>
<evidence type="ECO:0000313" key="5">
    <source>
        <dbReference type="EMBL" id="GGA22790.1"/>
    </source>
</evidence>
<dbReference type="Gene3D" id="3.40.630.10">
    <property type="entry name" value="Zn peptidases"/>
    <property type="match status" value="1"/>
</dbReference>
<dbReference type="Proteomes" id="UP000616114">
    <property type="component" value="Unassembled WGS sequence"/>
</dbReference>
<dbReference type="InterPro" id="IPR051458">
    <property type="entry name" value="Cyt/Met_Dipeptidase"/>
</dbReference>
<dbReference type="Pfam" id="PF01546">
    <property type="entry name" value="Peptidase_M20"/>
    <property type="match status" value="1"/>
</dbReference>
<dbReference type="Gene3D" id="3.30.70.360">
    <property type="match status" value="1"/>
</dbReference>
<keyword evidence="6" id="KW-1185">Reference proteome</keyword>
<dbReference type="RefSeq" id="WP_188551448.1">
    <property type="nucleotide sequence ID" value="NZ_BMFY01000013.1"/>
</dbReference>
<gene>
    <name evidence="5" type="ORF">GCM10011333_27230</name>
</gene>
<evidence type="ECO:0000256" key="2">
    <source>
        <dbReference type="ARBA" id="ARBA00022723"/>
    </source>
</evidence>
<dbReference type="PANTHER" id="PTHR43270">
    <property type="entry name" value="BETA-ALA-HIS DIPEPTIDASE"/>
    <property type="match status" value="1"/>
</dbReference>
<dbReference type="GO" id="GO:0006508">
    <property type="term" value="P:proteolysis"/>
    <property type="evidence" value="ECO:0007669"/>
    <property type="project" value="UniProtKB-KW"/>
</dbReference>
<keyword evidence="3" id="KW-0378">Hydrolase</keyword>
<dbReference type="EMBL" id="BMFY01000013">
    <property type="protein sequence ID" value="GGA22790.1"/>
    <property type="molecule type" value="Genomic_DNA"/>
</dbReference>
<dbReference type="Pfam" id="PF07687">
    <property type="entry name" value="M20_dimer"/>
    <property type="match status" value="1"/>
</dbReference>
<comment type="caution">
    <text evidence="5">The sequence shown here is derived from an EMBL/GenBank/DDBJ whole genome shotgun (WGS) entry which is preliminary data.</text>
</comment>
<keyword evidence="1" id="KW-0645">Protease</keyword>
<evidence type="ECO:0000256" key="3">
    <source>
        <dbReference type="ARBA" id="ARBA00022801"/>
    </source>
</evidence>
<dbReference type="GO" id="GO:0046872">
    <property type="term" value="F:metal ion binding"/>
    <property type="evidence" value="ECO:0007669"/>
    <property type="project" value="UniProtKB-KW"/>
</dbReference>
<keyword evidence="2" id="KW-0479">Metal-binding</keyword>
<accession>A0A8J2U021</accession>
<proteinExistence type="predicted"/>
<evidence type="ECO:0000259" key="4">
    <source>
        <dbReference type="Pfam" id="PF07687"/>
    </source>
</evidence>
<feature type="domain" description="Peptidase M20 dimerisation" evidence="4">
    <location>
        <begin position="220"/>
        <end position="367"/>
    </location>
</feature>
<dbReference type="SUPFAM" id="SSF53187">
    <property type="entry name" value="Zn-dependent exopeptidases"/>
    <property type="match status" value="1"/>
</dbReference>
<dbReference type="InterPro" id="IPR002933">
    <property type="entry name" value="Peptidase_M20"/>
</dbReference>
<dbReference type="InterPro" id="IPR011650">
    <property type="entry name" value="Peptidase_M20_dimer"/>
</dbReference>
<name>A0A8J2U021_9MICO</name>
<dbReference type="AlphaFoldDB" id="A0A8J2U021"/>
<evidence type="ECO:0000313" key="6">
    <source>
        <dbReference type="Proteomes" id="UP000616114"/>
    </source>
</evidence>
<organism evidence="5 6">
    <name type="scientific">Sediminivirga luteola</name>
    <dbReference type="NCBI Taxonomy" id="1774748"/>
    <lineage>
        <taxon>Bacteria</taxon>
        <taxon>Bacillati</taxon>
        <taxon>Actinomycetota</taxon>
        <taxon>Actinomycetes</taxon>
        <taxon>Micrococcales</taxon>
        <taxon>Brevibacteriaceae</taxon>
        <taxon>Sediminivirga</taxon>
    </lineage>
</organism>
<evidence type="ECO:0000256" key="1">
    <source>
        <dbReference type="ARBA" id="ARBA00022670"/>
    </source>
</evidence>
<reference evidence="5" key="1">
    <citation type="journal article" date="2014" name="Int. J. Syst. Evol. Microbiol.">
        <title>Complete genome sequence of Corynebacterium casei LMG S-19264T (=DSM 44701T), isolated from a smear-ripened cheese.</title>
        <authorList>
            <consortium name="US DOE Joint Genome Institute (JGI-PGF)"/>
            <person name="Walter F."/>
            <person name="Albersmeier A."/>
            <person name="Kalinowski J."/>
            <person name="Ruckert C."/>
        </authorList>
    </citation>
    <scope>NUCLEOTIDE SEQUENCE</scope>
    <source>
        <strain evidence="5">CGMCC 1.12785</strain>
    </source>
</reference>
<dbReference type="PANTHER" id="PTHR43270:SF12">
    <property type="entry name" value="SUCCINYL-DIAMINOPIMELATE DESUCCINYLASE"/>
    <property type="match status" value="1"/>
</dbReference>
<dbReference type="GO" id="GO:0008233">
    <property type="term" value="F:peptidase activity"/>
    <property type="evidence" value="ECO:0007669"/>
    <property type="project" value="UniProtKB-KW"/>
</dbReference>
<reference evidence="5" key="2">
    <citation type="submission" date="2020-09" db="EMBL/GenBank/DDBJ databases">
        <authorList>
            <person name="Sun Q."/>
            <person name="Zhou Y."/>
        </authorList>
    </citation>
    <scope>NUCLEOTIDE SEQUENCE</scope>
    <source>
        <strain evidence="5">CGMCC 1.12785</strain>
    </source>
</reference>